<organism evidence="5 6">
    <name type="scientific">Maribacter polysiphoniae</name>
    <dbReference type="NCBI Taxonomy" id="429344"/>
    <lineage>
        <taxon>Bacteria</taxon>
        <taxon>Pseudomonadati</taxon>
        <taxon>Bacteroidota</taxon>
        <taxon>Flavobacteriia</taxon>
        <taxon>Flavobacteriales</taxon>
        <taxon>Flavobacteriaceae</taxon>
        <taxon>Maribacter</taxon>
    </lineage>
</organism>
<protein>
    <submittedName>
        <fullName evidence="5">TrmH family RNA methyltransferase</fullName>
    </submittedName>
</protein>
<dbReference type="GO" id="GO:0032259">
    <property type="term" value="P:methylation"/>
    <property type="evidence" value="ECO:0007669"/>
    <property type="project" value="UniProtKB-KW"/>
</dbReference>
<dbReference type="SUPFAM" id="SSF55315">
    <property type="entry name" value="L30e-like"/>
    <property type="match status" value="1"/>
</dbReference>
<dbReference type="InterPro" id="IPR029064">
    <property type="entry name" value="Ribosomal_eL30-like_sf"/>
</dbReference>
<evidence type="ECO:0000256" key="1">
    <source>
        <dbReference type="ARBA" id="ARBA00007228"/>
    </source>
</evidence>
<dbReference type="InterPro" id="IPR013123">
    <property type="entry name" value="SpoU_subst-bd"/>
</dbReference>
<dbReference type="InterPro" id="IPR001537">
    <property type="entry name" value="SpoU_MeTrfase"/>
</dbReference>
<proteinExistence type="inferred from homology"/>
<dbReference type="GO" id="GO:0006396">
    <property type="term" value="P:RNA processing"/>
    <property type="evidence" value="ECO:0007669"/>
    <property type="project" value="InterPro"/>
</dbReference>
<dbReference type="GO" id="GO:0005737">
    <property type="term" value="C:cytoplasm"/>
    <property type="evidence" value="ECO:0007669"/>
    <property type="project" value="UniProtKB-ARBA"/>
</dbReference>
<evidence type="ECO:0000313" key="6">
    <source>
        <dbReference type="Proteomes" id="UP000245667"/>
    </source>
</evidence>
<dbReference type="Gene3D" id="3.30.1330.30">
    <property type="match status" value="1"/>
</dbReference>
<accession>A0A316DXH2</accession>
<dbReference type="PANTHER" id="PTHR43191">
    <property type="entry name" value="RRNA METHYLTRANSFERASE 3"/>
    <property type="match status" value="1"/>
</dbReference>
<dbReference type="SUPFAM" id="SSF75217">
    <property type="entry name" value="alpha/beta knot"/>
    <property type="match status" value="1"/>
</dbReference>
<dbReference type="InterPro" id="IPR029028">
    <property type="entry name" value="Alpha/beta_knot_MTases"/>
</dbReference>
<comment type="similarity">
    <text evidence="1">Belongs to the class IV-like SAM-binding methyltransferase superfamily. RNA methyltransferase TrmH family.</text>
</comment>
<dbReference type="InterPro" id="IPR051259">
    <property type="entry name" value="rRNA_Methyltransferase"/>
</dbReference>
<comment type="caution">
    <text evidence="5">The sequence shown here is derived from an EMBL/GenBank/DDBJ whole genome shotgun (WGS) entry which is preliminary data.</text>
</comment>
<name>A0A316DXH2_9FLAO</name>
<reference evidence="5 6" key="1">
    <citation type="submission" date="2018-05" db="EMBL/GenBank/DDBJ databases">
        <title>Genomic Encyclopedia of Archaeal and Bacterial Type Strains, Phase II (KMG-II): from individual species to whole genera.</title>
        <authorList>
            <person name="Goeker M."/>
        </authorList>
    </citation>
    <scope>NUCLEOTIDE SEQUENCE [LARGE SCALE GENOMIC DNA]</scope>
    <source>
        <strain evidence="5 6">DSM 23514</strain>
    </source>
</reference>
<dbReference type="Pfam" id="PF22435">
    <property type="entry name" value="MRM3-like_sub_bind"/>
    <property type="match status" value="1"/>
</dbReference>
<dbReference type="AlphaFoldDB" id="A0A316DXH2"/>
<dbReference type="Pfam" id="PF00588">
    <property type="entry name" value="SpoU_methylase"/>
    <property type="match status" value="1"/>
</dbReference>
<keyword evidence="2 5" id="KW-0489">Methyltransferase</keyword>
<dbReference type="Gene3D" id="3.40.1280.10">
    <property type="match status" value="1"/>
</dbReference>
<evidence type="ECO:0000313" key="5">
    <source>
        <dbReference type="EMBL" id="PWK22032.1"/>
    </source>
</evidence>
<dbReference type="InterPro" id="IPR053888">
    <property type="entry name" value="MRM3-like_sub_bind"/>
</dbReference>
<dbReference type="GO" id="GO:0003723">
    <property type="term" value="F:RNA binding"/>
    <property type="evidence" value="ECO:0007669"/>
    <property type="project" value="InterPro"/>
</dbReference>
<dbReference type="InterPro" id="IPR029026">
    <property type="entry name" value="tRNA_m1G_MTases_N"/>
</dbReference>
<gene>
    <name evidence="5" type="ORF">LX92_03384</name>
</gene>
<evidence type="ECO:0000256" key="3">
    <source>
        <dbReference type="ARBA" id="ARBA00022679"/>
    </source>
</evidence>
<dbReference type="EMBL" id="QGGQ01000009">
    <property type="protein sequence ID" value="PWK22032.1"/>
    <property type="molecule type" value="Genomic_DNA"/>
</dbReference>
<dbReference type="Proteomes" id="UP000245667">
    <property type="component" value="Unassembled WGS sequence"/>
</dbReference>
<dbReference type="GO" id="GO:0008173">
    <property type="term" value="F:RNA methyltransferase activity"/>
    <property type="evidence" value="ECO:0007669"/>
    <property type="project" value="InterPro"/>
</dbReference>
<evidence type="ECO:0000256" key="2">
    <source>
        <dbReference type="ARBA" id="ARBA00022603"/>
    </source>
</evidence>
<dbReference type="PANTHER" id="PTHR43191:SF2">
    <property type="entry name" value="RRNA METHYLTRANSFERASE 3, MITOCHONDRIAL"/>
    <property type="match status" value="1"/>
</dbReference>
<evidence type="ECO:0000259" key="4">
    <source>
        <dbReference type="SMART" id="SM00967"/>
    </source>
</evidence>
<dbReference type="SMART" id="SM00967">
    <property type="entry name" value="SpoU_sub_bind"/>
    <property type="match status" value="1"/>
</dbReference>
<feature type="domain" description="RNA 2-O ribose methyltransferase substrate binding" evidence="4">
    <location>
        <begin position="64"/>
        <end position="139"/>
    </location>
</feature>
<sequence length="298" mass="32841">MDRYLTFLYVNHFVVKMEVILQHCPIFVPMNISKHISSPQNAMIKQLVLLQEKSRERRKQDAFIIEGKREISLAIKADYEIRSLLYSPDIISSGMVLDLVKNTGKQPELIEVSDAVYQKLAYRTSTEGVIAVVKTKKHALHDLQLKNKNALILVAEAPEKPGNIGALLRTADAAALDAVLIANPKGDLYSPNIIRSSVGCLFTNNIGIGSTSEIVAFLKEKHIHIYCAALSASETYTKTNFTEASAIVVGTESTGLSEAWLKASTQNIIIPMEGQIDSMNVSVSAAILIFEAKRQRSL</sequence>
<keyword evidence="3 5" id="KW-0808">Transferase</keyword>